<dbReference type="Proteomes" id="UP000219050">
    <property type="component" value="Chromosome"/>
</dbReference>
<evidence type="ECO:0000313" key="1">
    <source>
        <dbReference type="EMBL" id="ATI43153.1"/>
    </source>
</evidence>
<organism evidence="1 2">
    <name type="scientific">Pacificitalea manganoxidans</name>
    <dbReference type="NCBI Taxonomy" id="1411902"/>
    <lineage>
        <taxon>Bacteria</taxon>
        <taxon>Pseudomonadati</taxon>
        <taxon>Pseudomonadota</taxon>
        <taxon>Alphaproteobacteria</taxon>
        <taxon>Rhodobacterales</taxon>
        <taxon>Paracoccaceae</taxon>
        <taxon>Pacificitalea</taxon>
    </lineage>
</organism>
<accession>A0A291M2C1</accession>
<dbReference type="Gene3D" id="3.40.50.300">
    <property type="entry name" value="P-loop containing nucleotide triphosphate hydrolases"/>
    <property type="match status" value="1"/>
</dbReference>
<dbReference type="EMBL" id="CP021404">
    <property type="protein sequence ID" value="ATI43153.1"/>
    <property type="molecule type" value="Genomic_DNA"/>
</dbReference>
<proteinExistence type="predicted"/>
<dbReference type="SUPFAM" id="SSF52540">
    <property type="entry name" value="P-loop containing nucleoside triphosphate hydrolases"/>
    <property type="match status" value="1"/>
</dbReference>
<name>A0A291M2C1_9RHOB</name>
<reference evidence="1 2" key="1">
    <citation type="submission" date="2017-05" db="EMBL/GenBank/DDBJ databases">
        <title>Comparative genomic and metabolic analysis of manganese-oxidizing mechanisms in Celeribater manganoxidans DY25T: its adaption to the environment of polymetallic nodule.</title>
        <authorList>
            <person name="Wang X."/>
        </authorList>
    </citation>
    <scope>NUCLEOTIDE SEQUENCE [LARGE SCALE GENOMIC DNA]</scope>
    <source>
        <strain evidence="1 2">DY25</strain>
    </source>
</reference>
<sequence length="484" mass="54658">MADAARARFDMFVLFAEMRTGSNYLEDNLNQMPGLACHGELFNPHFVGQHNRDEKFGVSLRDRDANPDALLTAMRAETTGVPGFRYFHDHDARVFDRCVPDPRCAKVVLTRNPVDSYVSLRIARETNQWRLTNVTHRKEARIRFDPAEFERFLARIQAFQLRLQRGLQITGQTAFHIHYDDINDVEVLNGLGQFLGADVAPLERASNRLKRQNPAPLEDKVENYEEMIAALAEMDGFGLFRTPNAEPRRGPVVPSYVAAPRAPLLFLPIKGGPVAPISDWLAAYDDATPDDVLRDFTQKSLRQWKRQNKGHRSFAVLRHPMARAHEVFCRHVLTTGPGAYLEIRETLRRVHDLPLPDGAPGDDWTAARHRAAFEGFLGFLKANLAGQTAVRIDPAWATQAAVLEGMSTFAQPDMLLREDTLQTGLAQLVQQVGGTTMPPAPEPFETGPIALDAIYDGELEKLCREVYARDYMQFGFRVWARRDK</sequence>
<protein>
    <submittedName>
        <fullName evidence="1">Nodulation protein NodH</fullName>
    </submittedName>
</protein>
<dbReference type="OrthoDB" id="7802556at2"/>
<dbReference type="AlphaFoldDB" id="A0A291M2C1"/>
<keyword evidence="2" id="KW-1185">Reference proteome</keyword>
<evidence type="ECO:0000313" key="2">
    <source>
        <dbReference type="Proteomes" id="UP000219050"/>
    </source>
</evidence>
<gene>
    <name evidence="1" type="ORF">CBW24_14825</name>
</gene>
<dbReference type="KEGG" id="cmag:CBW24_14825"/>
<dbReference type="RefSeq" id="WP_097374023.1">
    <property type="nucleotide sequence ID" value="NZ_CP021404.1"/>
</dbReference>
<dbReference type="InterPro" id="IPR027417">
    <property type="entry name" value="P-loop_NTPase"/>
</dbReference>